<protein>
    <submittedName>
        <fullName evidence="1">Uncharacterized protein</fullName>
    </submittedName>
</protein>
<reference evidence="1 2" key="1">
    <citation type="submission" date="2016-10" db="EMBL/GenBank/DDBJ databases">
        <authorList>
            <person name="de Groot N.N."/>
        </authorList>
    </citation>
    <scope>NUCLEOTIDE SEQUENCE [LARGE SCALE GENOMIC DNA]</scope>
    <source>
        <strain evidence="1 2">DSM 21633</strain>
    </source>
</reference>
<evidence type="ECO:0000313" key="2">
    <source>
        <dbReference type="Proteomes" id="UP000199427"/>
    </source>
</evidence>
<proteinExistence type="predicted"/>
<dbReference type="EMBL" id="FOES01000027">
    <property type="protein sequence ID" value="SEQ79410.1"/>
    <property type="molecule type" value="Genomic_DNA"/>
</dbReference>
<dbReference type="STRING" id="571933.SAMN05216362_12742"/>
<evidence type="ECO:0000313" key="1">
    <source>
        <dbReference type="EMBL" id="SEQ79410.1"/>
    </source>
</evidence>
<gene>
    <name evidence="1" type="ORF">SAMN05216362_12742</name>
</gene>
<dbReference type="AlphaFoldDB" id="A0A1H9IXV0"/>
<keyword evidence="2" id="KW-1185">Reference proteome</keyword>
<name>A0A1H9IXV0_9BACI</name>
<organism evidence="1 2">
    <name type="scientific">Piscibacillus halophilus</name>
    <dbReference type="NCBI Taxonomy" id="571933"/>
    <lineage>
        <taxon>Bacteria</taxon>
        <taxon>Bacillati</taxon>
        <taxon>Bacillota</taxon>
        <taxon>Bacilli</taxon>
        <taxon>Bacillales</taxon>
        <taxon>Bacillaceae</taxon>
        <taxon>Piscibacillus</taxon>
    </lineage>
</organism>
<sequence>MLNVSDFDAEKKWRSLPKDLQKNLISNVFCFSCGETTIVDYSVRNDNLGILLEGKCKQCNANVARFIED</sequence>
<accession>A0A1H9IXV0</accession>
<dbReference type="Proteomes" id="UP000199427">
    <property type="component" value="Unassembled WGS sequence"/>
</dbReference>